<accession>A0A3S9NK45</accession>
<name>A0A3S9NK45_9BURK</name>
<evidence type="ECO:0008006" key="3">
    <source>
        <dbReference type="Google" id="ProtNLM"/>
    </source>
</evidence>
<evidence type="ECO:0000313" key="2">
    <source>
        <dbReference type="Proteomes" id="UP000277191"/>
    </source>
</evidence>
<sequence length="146" mass="15917">MPNTINILVAVNTTGAVNASTYGKGVGDFVYMADDSDTTYSEAENYKTEGTDELLTYCKDGDTLIWRVYSIDQEPSISITGITGQANTTFNDFNPRPIAGHDGQWWSAVIHGTGTNVQYSVSLLIGNKPVSFDPHITAVEPEYAKR</sequence>
<evidence type="ECO:0000313" key="1">
    <source>
        <dbReference type="EMBL" id="AZQ56062.1"/>
    </source>
</evidence>
<protein>
    <recommendedName>
        <fullName evidence="3">Inclusion body protein</fullName>
    </recommendedName>
</protein>
<dbReference type="RefSeq" id="WP_126369267.1">
    <property type="nucleotide sequence ID" value="NZ_CP034547.1"/>
</dbReference>
<dbReference type="AlphaFoldDB" id="A0A3S9NK45"/>
<proteinExistence type="predicted"/>
<dbReference type="EMBL" id="CP034547">
    <property type="protein sequence ID" value="AZQ56062.1"/>
    <property type="molecule type" value="Genomic_DNA"/>
</dbReference>
<dbReference type="Proteomes" id="UP000277191">
    <property type="component" value="Chromosome 3"/>
</dbReference>
<reference evidence="1 2" key="1">
    <citation type="submission" date="2018-12" db="EMBL/GenBank/DDBJ databases">
        <title>Cadmium resistance mechanism in endophytic bacteria Burkholderia cenocepacia YG-3.</title>
        <authorList>
            <person name="Zhang X."/>
            <person name="Wang X."/>
            <person name="Zhu Y."/>
        </authorList>
    </citation>
    <scope>NUCLEOTIDE SEQUENCE [LARGE SCALE GENOMIC DNA]</scope>
    <source>
        <strain evidence="1 2">YG-3</strain>
    </source>
</reference>
<gene>
    <name evidence="1" type="ORF">D5R55_35310</name>
</gene>
<organism evidence="1 2">
    <name type="scientific">Burkholderia cenocepacia</name>
    <dbReference type="NCBI Taxonomy" id="95486"/>
    <lineage>
        <taxon>Bacteria</taxon>
        <taxon>Pseudomonadati</taxon>
        <taxon>Pseudomonadota</taxon>
        <taxon>Betaproteobacteria</taxon>
        <taxon>Burkholderiales</taxon>
        <taxon>Burkholderiaceae</taxon>
        <taxon>Burkholderia</taxon>
        <taxon>Burkholderia cepacia complex</taxon>
    </lineage>
</organism>